<evidence type="ECO:0000313" key="2">
    <source>
        <dbReference type="EMBL" id="KXX82120.1"/>
    </source>
</evidence>
<dbReference type="OrthoDB" id="5233664at2759"/>
<proteinExistence type="predicted"/>
<dbReference type="InterPro" id="IPR010730">
    <property type="entry name" value="HET"/>
</dbReference>
<evidence type="ECO:0000259" key="1">
    <source>
        <dbReference type="Pfam" id="PF06985"/>
    </source>
</evidence>
<dbReference type="EMBL" id="LCTW02000021">
    <property type="protein sequence ID" value="KXX82120.1"/>
    <property type="molecule type" value="Genomic_DNA"/>
</dbReference>
<organism evidence="2 3">
    <name type="scientific">Madurella mycetomatis</name>
    <dbReference type="NCBI Taxonomy" id="100816"/>
    <lineage>
        <taxon>Eukaryota</taxon>
        <taxon>Fungi</taxon>
        <taxon>Dikarya</taxon>
        <taxon>Ascomycota</taxon>
        <taxon>Pezizomycotina</taxon>
        <taxon>Sordariomycetes</taxon>
        <taxon>Sordariomycetidae</taxon>
        <taxon>Sordariales</taxon>
        <taxon>Sordariales incertae sedis</taxon>
        <taxon>Madurella</taxon>
    </lineage>
</organism>
<dbReference type="Pfam" id="PF06985">
    <property type="entry name" value="HET"/>
    <property type="match status" value="1"/>
</dbReference>
<evidence type="ECO:0000313" key="3">
    <source>
        <dbReference type="Proteomes" id="UP000078237"/>
    </source>
</evidence>
<dbReference type="Proteomes" id="UP000078237">
    <property type="component" value="Unassembled WGS sequence"/>
</dbReference>
<protein>
    <submittedName>
        <fullName evidence="2">Vegetative incompatibility protein HET-E-1</fullName>
    </submittedName>
</protein>
<reference evidence="2 3" key="1">
    <citation type="journal article" date="2016" name="Genome Announc.">
        <title>Genome Sequence of Madurella mycetomatis mm55, Isolated from a Human Mycetoma Case in Sudan.</title>
        <authorList>
            <person name="Smit S."/>
            <person name="Derks M.F."/>
            <person name="Bervoets S."/>
            <person name="Fahal A."/>
            <person name="van Leeuwen W."/>
            <person name="van Belkum A."/>
            <person name="van de Sande W.W."/>
        </authorList>
    </citation>
    <scope>NUCLEOTIDE SEQUENCE [LARGE SCALE GENOMIC DNA]</scope>
    <source>
        <strain evidence="3">mm55</strain>
    </source>
</reference>
<name>A0A175WGD1_9PEZI</name>
<dbReference type="VEuPathDB" id="FungiDB:MMYC01_201539"/>
<dbReference type="STRING" id="100816.A0A175WGD1"/>
<dbReference type="AlphaFoldDB" id="A0A175WGD1"/>
<accession>A0A175WGD1</accession>
<sequence length="91" mass="10376">MRLIDVKTFKLKGFLDHETPPYAILSHTWGDDCEELAFRDVEKGKIDKPGVGSVKLRGCCRQAEKDGLEYAWIDTCCINKDSSRELDERSP</sequence>
<dbReference type="PANTHER" id="PTHR10622:SF10">
    <property type="entry name" value="HET DOMAIN-CONTAINING PROTEIN"/>
    <property type="match status" value="1"/>
</dbReference>
<comment type="caution">
    <text evidence="2">The sequence shown here is derived from an EMBL/GenBank/DDBJ whole genome shotgun (WGS) entry which is preliminary data.</text>
</comment>
<keyword evidence="3" id="KW-1185">Reference proteome</keyword>
<gene>
    <name evidence="2" type="ORF">MMYC01_201539</name>
</gene>
<dbReference type="PANTHER" id="PTHR10622">
    <property type="entry name" value="HET DOMAIN-CONTAINING PROTEIN"/>
    <property type="match status" value="1"/>
</dbReference>
<feature type="domain" description="Heterokaryon incompatibility" evidence="1">
    <location>
        <begin position="22"/>
        <end position="86"/>
    </location>
</feature>